<dbReference type="GO" id="GO:0009411">
    <property type="term" value="P:response to UV"/>
    <property type="evidence" value="ECO:0007669"/>
    <property type="project" value="InterPro"/>
</dbReference>
<evidence type="ECO:0000313" key="7">
    <source>
        <dbReference type="EMBL" id="KGX87495.1"/>
    </source>
</evidence>
<dbReference type="SUPFAM" id="SSF51658">
    <property type="entry name" value="Xylose isomerase-like"/>
    <property type="match status" value="1"/>
</dbReference>
<dbReference type="InterPro" id="IPR036237">
    <property type="entry name" value="Xyl_isomerase-like_sf"/>
</dbReference>
<comment type="caution">
    <text evidence="7">The sequence shown here is derived from an EMBL/GenBank/DDBJ whole genome shotgun (WGS) entry which is preliminary data.</text>
</comment>
<reference evidence="7 8" key="1">
    <citation type="submission" date="2013-08" db="EMBL/GenBank/DDBJ databases">
        <authorList>
            <person name="Huang J."/>
            <person name="Wang G."/>
        </authorList>
    </citation>
    <scope>NUCLEOTIDE SEQUENCE [LARGE SCALE GENOMIC DNA]</scope>
    <source>
        <strain evidence="7 8">JSM 072002</strain>
    </source>
</reference>
<keyword evidence="8" id="KW-1185">Reference proteome</keyword>
<dbReference type="NCBIfam" id="TIGR00629">
    <property type="entry name" value="uvde"/>
    <property type="match status" value="1"/>
</dbReference>
<dbReference type="Pfam" id="PF03851">
    <property type="entry name" value="UvdE"/>
    <property type="match status" value="1"/>
</dbReference>
<proteinExistence type="predicted"/>
<dbReference type="RefSeq" id="WP_084600148.1">
    <property type="nucleotide sequence ID" value="NZ_AVPG01000006.1"/>
</dbReference>
<dbReference type="PANTHER" id="PTHR31290">
    <property type="entry name" value="UV-DAMAGE ENDONUCLEASE"/>
    <property type="match status" value="1"/>
</dbReference>
<evidence type="ECO:0000256" key="6">
    <source>
        <dbReference type="ARBA" id="ARBA00023204"/>
    </source>
</evidence>
<name>A0A0A5G8S9_9BACI</name>
<evidence type="ECO:0000256" key="4">
    <source>
        <dbReference type="ARBA" id="ARBA00022769"/>
    </source>
</evidence>
<evidence type="ECO:0000256" key="3">
    <source>
        <dbReference type="ARBA" id="ARBA00022763"/>
    </source>
</evidence>
<keyword evidence="4" id="KW-0228">DNA excision</keyword>
<dbReference type="PANTHER" id="PTHR31290:SF5">
    <property type="entry name" value="UV-DAMAGE ENDONUCLEASE"/>
    <property type="match status" value="1"/>
</dbReference>
<dbReference type="eggNOG" id="COG4294">
    <property type="taxonomic scope" value="Bacteria"/>
</dbReference>
<gene>
    <name evidence="7" type="ORF">N784_14715</name>
</gene>
<dbReference type="InterPro" id="IPR004601">
    <property type="entry name" value="UvdE"/>
</dbReference>
<accession>A0A0A5G8S9</accession>
<evidence type="ECO:0000256" key="1">
    <source>
        <dbReference type="ARBA" id="ARBA00022722"/>
    </source>
</evidence>
<keyword evidence="6" id="KW-0234">DNA repair</keyword>
<dbReference type="OrthoDB" id="9782576at2"/>
<dbReference type="AlphaFoldDB" id="A0A0A5G8S9"/>
<organism evidence="7 8">
    <name type="scientific">Pontibacillus litoralis JSM 072002</name>
    <dbReference type="NCBI Taxonomy" id="1385512"/>
    <lineage>
        <taxon>Bacteria</taxon>
        <taxon>Bacillati</taxon>
        <taxon>Bacillota</taxon>
        <taxon>Bacilli</taxon>
        <taxon>Bacillales</taxon>
        <taxon>Bacillaceae</taxon>
        <taxon>Pontibacillus</taxon>
    </lineage>
</organism>
<evidence type="ECO:0000313" key="8">
    <source>
        <dbReference type="Proteomes" id="UP000030401"/>
    </source>
</evidence>
<dbReference type="Proteomes" id="UP000030401">
    <property type="component" value="Unassembled WGS sequence"/>
</dbReference>
<keyword evidence="1" id="KW-0540">Nuclease</keyword>
<dbReference type="GO" id="GO:0004519">
    <property type="term" value="F:endonuclease activity"/>
    <property type="evidence" value="ECO:0007669"/>
    <property type="project" value="UniProtKB-KW"/>
</dbReference>
<dbReference type="STRING" id="1385512.N784_14715"/>
<protein>
    <submittedName>
        <fullName evidence="7">UV damage repair endonuclease</fullName>
    </submittedName>
</protein>
<dbReference type="GO" id="GO:0006289">
    <property type="term" value="P:nucleotide-excision repair"/>
    <property type="evidence" value="ECO:0007669"/>
    <property type="project" value="InterPro"/>
</dbReference>
<evidence type="ECO:0000256" key="5">
    <source>
        <dbReference type="ARBA" id="ARBA00022801"/>
    </source>
</evidence>
<dbReference type="Gene3D" id="3.20.20.150">
    <property type="entry name" value="Divalent-metal-dependent TIM barrel enzymes"/>
    <property type="match status" value="1"/>
</dbReference>
<keyword evidence="3" id="KW-0227">DNA damage</keyword>
<dbReference type="EMBL" id="AVPG01000006">
    <property type="protein sequence ID" value="KGX87495.1"/>
    <property type="molecule type" value="Genomic_DNA"/>
</dbReference>
<dbReference type="GO" id="GO:0016787">
    <property type="term" value="F:hydrolase activity"/>
    <property type="evidence" value="ECO:0007669"/>
    <property type="project" value="UniProtKB-KW"/>
</dbReference>
<evidence type="ECO:0000256" key="2">
    <source>
        <dbReference type="ARBA" id="ARBA00022759"/>
    </source>
</evidence>
<sequence>MTKYRLGYVAMSQHVHQSSPSQTMTWKQFEQISNREAGIKKLERVAAANLHNTLRILKHNRAYNISFYRMSSKLIPLATHKSLEDWNYIAPLQEHLVSIGNYAKQHNMRIDFHPDHFVVLNTPDKEKLLQSLHVLRYHYRLLKAMGIDPAHRCVLHIGGSYQNKEKSLERFIHNWAYVPPQIQQMIMLENDDTTFHVENCLYITEKLGIPFVFDLHHHLANHTDKDWQQYWPHIVNTWRHSPLPIKMHLSSPRSNKQFRSHADYINVQTFMQFMMQTKGSAEQIDCMIEAKQKDEALFQLMRELAMNNAIDKDDPSNITLR</sequence>
<keyword evidence="2 7" id="KW-0255">Endonuclease</keyword>
<keyword evidence="5" id="KW-0378">Hydrolase</keyword>